<dbReference type="GeneID" id="25981929"/>
<keyword evidence="2" id="KW-1185">Reference proteome</keyword>
<dbReference type="OrthoDB" id="10053431at2759"/>
<dbReference type="PANTHER" id="PTHR35020">
    <property type="entry name" value="N-ACETYLGLUCOSAMINE-INDUCED PROTEIN 1"/>
    <property type="match status" value="1"/>
</dbReference>
<sequence>MGSIEIPYWQVNVPPEQCTVTCPDFLRGISARDVEIISTPSAACHTLSWDEARTIVAAGRLDQFQRSPTQLRSYLAYAWGLRQQYGSPVSYLLQERLRWRADEPAQGAAPFVCPSDVKVMCNDWPYGIDDRIVHLVVWTKFALEENPVTDKLADETRTAIDRYVNKTFGELPKDSYIWFKNWRSLKSILQIEHFHVMLFDPPQEFVDRVTDGDVPQFRRAAKDGR</sequence>
<dbReference type="GO" id="GO:0005737">
    <property type="term" value="C:cytoplasm"/>
    <property type="evidence" value="ECO:0007669"/>
    <property type="project" value="TreeGrafter"/>
</dbReference>
<dbReference type="InterPro" id="IPR022036">
    <property type="entry name" value="DUF3605"/>
</dbReference>
<proteinExistence type="predicted"/>
<dbReference type="FunCoup" id="F0XKV6">
    <property type="interactions" value="1"/>
</dbReference>
<protein>
    <recommendedName>
        <fullName evidence="3">N-acetylglucosamine-induced protein 1</fullName>
    </recommendedName>
</protein>
<evidence type="ECO:0008006" key="3">
    <source>
        <dbReference type="Google" id="ProtNLM"/>
    </source>
</evidence>
<dbReference type="GO" id="GO:0006044">
    <property type="term" value="P:N-acetylglucosamine metabolic process"/>
    <property type="evidence" value="ECO:0007669"/>
    <property type="project" value="TreeGrafter"/>
</dbReference>
<dbReference type="STRING" id="655863.F0XKV6"/>
<name>F0XKV6_GROCL</name>
<accession>F0XKV6</accession>
<dbReference type="PANTHER" id="PTHR35020:SF4">
    <property type="entry name" value="N-ACETYLGLUCOSAMINE-INDUCED PROTEIN 1"/>
    <property type="match status" value="1"/>
</dbReference>
<dbReference type="Proteomes" id="UP000007796">
    <property type="component" value="Unassembled WGS sequence"/>
</dbReference>
<reference evidence="1 2" key="1">
    <citation type="journal article" date="2011" name="Proc. Natl. Acad. Sci. U.S.A.">
        <title>Genome and transcriptome analyses of the mountain pine beetle-fungal symbiont Grosmannia clavigera, a lodgepole pine pathogen.</title>
        <authorList>
            <person name="DiGuistini S."/>
            <person name="Wang Y."/>
            <person name="Liao N.Y."/>
            <person name="Taylor G."/>
            <person name="Tanguay P."/>
            <person name="Feau N."/>
            <person name="Henrissat B."/>
            <person name="Chan S.K."/>
            <person name="Hesse-Orce U."/>
            <person name="Alamouti S.M."/>
            <person name="Tsui C.K.M."/>
            <person name="Docking R.T."/>
            <person name="Levasseur A."/>
            <person name="Haridas S."/>
            <person name="Robertson G."/>
            <person name="Birol I."/>
            <person name="Holt R.A."/>
            <person name="Marra M.A."/>
            <person name="Hamelin R.C."/>
            <person name="Hirst M."/>
            <person name="Jones S.J.M."/>
            <person name="Bohlmann J."/>
            <person name="Breuil C."/>
        </authorList>
    </citation>
    <scope>NUCLEOTIDE SEQUENCE [LARGE SCALE GENOMIC DNA]</scope>
    <source>
        <strain evidence="2">kw1407 / UAMH 11150</strain>
    </source>
</reference>
<dbReference type="EMBL" id="GL629788">
    <property type="protein sequence ID" value="EFX01824.1"/>
    <property type="molecule type" value="Genomic_DNA"/>
</dbReference>
<dbReference type="eggNOG" id="ENOG502S263">
    <property type="taxonomic scope" value="Eukaryota"/>
</dbReference>
<dbReference type="Pfam" id="PF12239">
    <property type="entry name" value="DUF3605"/>
    <property type="match status" value="1"/>
</dbReference>
<organism evidence="2">
    <name type="scientific">Grosmannia clavigera (strain kw1407 / UAMH 11150)</name>
    <name type="common">Blue stain fungus</name>
    <name type="synonym">Graphiocladiella clavigera</name>
    <dbReference type="NCBI Taxonomy" id="655863"/>
    <lineage>
        <taxon>Eukaryota</taxon>
        <taxon>Fungi</taxon>
        <taxon>Dikarya</taxon>
        <taxon>Ascomycota</taxon>
        <taxon>Pezizomycotina</taxon>
        <taxon>Sordariomycetes</taxon>
        <taxon>Sordariomycetidae</taxon>
        <taxon>Ophiostomatales</taxon>
        <taxon>Ophiostomataceae</taxon>
        <taxon>Leptographium</taxon>
    </lineage>
</organism>
<dbReference type="AlphaFoldDB" id="F0XKV6"/>
<dbReference type="InParanoid" id="F0XKV6"/>
<gene>
    <name evidence="1" type="ORF">CMQ_8290</name>
</gene>
<evidence type="ECO:0000313" key="2">
    <source>
        <dbReference type="Proteomes" id="UP000007796"/>
    </source>
</evidence>
<dbReference type="RefSeq" id="XP_014171306.1">
    <property type="nucleotide sequence ID" value="XM_014315831.1"/>
</dbReference>
<dbReference type="HOGENOM" id="CLU_075862_1_0_1"/>
<evidence type="ECO:0000313" key="1">
    <source>
        <dbReference type="EMBL" id="EFX01824.1"/>
    </source>
</evidence>